<protein>
    <submittedName>
        <fullName evidence="1">Uncharacterized protein</fullName>
    </submittedName>
</protein>
<dbReference type="InterPro" id="IPR043733">
    <property type="entry name" value="DUF5677"/>
</dbReference>
<keyword evidence="2" id="KW-1185">Reference proteome</keyword>
<reference evidence="1 2" key="1">
    <citation type="submission" date="2017-02" db="EMBL/GenBank/DDBJ databases">
        <authorList>
            <person name="Peterson S.W."/>
        </authorList>
    </citation>
    <scope>NUCLEOTIDE SEQUENCE [LARGE SCALE GENOMIC DNA]</scope>
    <source>
        <strain evidence="1 2">ATCC 35992</strain>
    </source>
</reference>
<dbReference type="Proteomes" id="UP000190814">
    <property type="component" value="Unassembled WGS sequence"/>
</dbReference>
<accession>A0A1T4VE66</accession>
<sequence>MGFIKLSSYEFKKGKFISPWNKWANELDENKSWTYGRLPEYIWIALIFKYYGRRVALDKLRAIIDSISNSTLLMYIRMSDFITANEDDKKKIYQILLDNVDSECLAPLTVVITGMVDSVFASYFSNKQSVESRVEKIQECLRDNMWSQSDAVTDIRYVVLSFSIIKGRVKLSANDINMLQKYSYLEHDKVEMNYIRSCIRSSEIMLLAYETVGDDYIDLFWKSISELTECENYIMSYKEEKNNTKKYYSLVKDIFIYLQEIYTLRAPLDNKMKVLIGIATYSFKRLEEAEKHSLYNSISGRSIIRNMIENYIMMLYLSKKEEEKENIWKDFEEYGIGQYKLILTKHRDNENNRDSHVDEKILELLVNEYKAEEFQNMDTNYFNRDNVRKKAEIVDEKELYGLYYDYDSAYEHGLWGAIRECAMKKCNNPSHLYHCVPMVDCESNLKSVFGDCVFVMNKTIKFLNDVYGIPETMMKELEDYERSIFEE</sequence>
<dbReference type="Pfam" id="PF18928">
    <property type="entry name" value="DUF5677"/>
    <property type="match status" value="1"/>
</dbReference>
<name>A0A1T4VE66_9FIRM</name>
<organism evidence="1 2">
    <name type="scientific">Eubacterium uniforme</name>
    <dbReference type="NCBI Taxonomy" id="39495"/>
    <lineage>
        <taxon>Bacteria</taxon>
        <taxon>Bacillati</taxon>
        <taxon>Bacillota</taxon>
        <taxon>Clostridia</taxon>
        <taxon>Eubacteriales</taxon>
        <taxon>Eubacteriaceae</taxon>
        <taxon>Eubacterium</taxon>
    </lineage>
</organism>
<dbReference type="OrthoDB" id="1434112at2"/>
<proteinExistence type="predicted"/>
<dbReference type="STRING" id="39495.SAMN02745111_00707"/>
<gene>
    <name evidence="1" type="ORF">SAMN02745111_00707</name>
</gene>
<evidence type="ECO:0000313" key="2">
    <source>
        <dbReference type="Proteomes" id="UP000190814"/>
    </source>
</evidence>
<evidence type="ECO:0000313" key="1">
    <source>
        <dbReference type="EMBL" id="SKA62821.1"/>
    </source>
</evidence>
<dbReference type="AlphaFoldDB" id="A0A1T4VE66"/>
<dbReference type="RefSeq" id="WP_078765595.1">
    <property type="nucleotide sequence ID" value="NZ_FUXZ01000004.1"/>
</dbReference>
<dbReference type="EMBL" id="FUXZ01000004">
    <property type="protein sequence ID" value="SKA62821.1"/>
    <property type="molecule type" value="Genomic_DNA"/>
</dbReference>